<feature type="region of interest" description="Disordered" evidence="1">
    <location>
        <begin position="36"/>
        <end position="62"/>
    </location>
</feature>
<organism evidence="2 3">
    <name type="scientific">Clathrus columnatus</name>
    <dbReference type="NCBI Taxonomy" id="1419009"/>
    <lineage>
        <taxon>Eukaryota</taxon>
        <taxon>Fungi</taxon>
        <taxon>Dikarya</taxon>
        <taxon>Basidiomycota</taxon>
        <taxon>Agaricomycotina</taxon>
        <taxon>Agaricomycetes</taxon>
        <taxon>Phallomycetidae</taxon>
        <taxon>Phallales</taxon>
        <taxon>Clathraceae</taxon>
        <taxon>Clathrus</taxon>
    </lineage>
</organism>
<sequence length="101" mass="10677">MLVVEQCGSHHPAKHLTSSKPKTVFQLTPAEEEALEYDLDNLGPSEPSRESSERNTRQETGLGGFLANPLTLGLVIHSLADGLALGASTVICKPLWGTGPG</sequence>
<evidence type="ECO:0000313" key="2">
    <source>
        <dbReference type="EMBL" id="GJJ15610.1"/>
    </source>
</evidence>
<dbReference type="AlphaFoldDB" id="A0AAV5AUQ7"/>
<feature type="compositionally biased region" description="Basic and acidic residues" evidence="1">
    <location>
        <begin position="47"/>
        <end position="57"/>
    </location>
</feature>
<accession>A0AAV5AUQ7</accession>
<protein>
    <submittedName>
        <fullName evidence="2">Uncharacterized protein</fullName>
    </submittedName>
</protein>
<comment type="caution">
    <text evidence="2">The sequence shown here is derived from an EMBL/GenBank/DDBJ whole genome shotgun (WGS) entry which is preliminary data.</text>
</comment>
<evidence type="ECO:0000313" key="3">
    <source>
        <dbReference type="Proteomes" id="UP001050691"/>
    </source>
</evidence>
<proteinExistence type="predicted"/>
<reference evidence="2" key="1">
    <citation type="submission" date="2021-10" db="EMBL/GenBank/DDBJ databases">
        <title>De novo Genome Assembly of Clathrus columnatus (Basidiomycota, Fungi) Using Illumina and Nanopore Sequence Data.</title>
        <authorList>
            <person name="Ogiso-Tanaka E."/>
            <person name="Itagaki H."/>
            <person name="Hosoya T."/>
            <person name="Hosaka K."/>
        </authorList>
    </citation>
    <scope>NUCLEOTIDE SEQUENCE</scope>
    <source>
        <strain evidence="2">MO-923</strain>
    </source>
</reference>
<dbReference type="EMBL" id="BPWL01000011">
    <property type="protein sequence ID" value="GJJ15610.1"/>
    <property type="molecule type" value="Genomic_DNA"/>
</dbReference>
<name>A0AAV5AUQ7_9AGAM</name>
<gene>
    <name evidence="2" type="ORF">Clacol_009888</name>
</gene>
<keyword evidence="3" id="KW-1185">Reference proteome</keyword>
<dbReference type="Proteomes" id="UP001050691">
    <property type="component" value="Unassembled WGS sequence"/>
</dbReference>
<evidence type="ECO:0000256" key="1">
    <source>
        <dbReference type="SAM" id="MobiDB-lite"/>
    </source>
</evidence>